<dbReference type="Proteomes" id="UP001488838">
    <property type="component" value="Unassembled WGS sequence"/>
</dbReference>
<evidence type="ECO:0000313" key="2">
    <source>
        <dbReference type="Proteomes" id="UP001488838"/>
    </source>
</evidence>
<reference evidence="1 2" key="1">
    <citation type="journal article" date="2023" name="bioRxiv">
        <title>Conserved and derived expression patterns and positive selection on dental genes reveal complex evolutionary context of ever-growing rodent molars.</title>
        <authorList>
            <person name="Calamari Z.T."/>
            <person name="Song A."/>
            <person name="Cohen E."/>
            <person name="Akter M."/>
            <person name="Roy R.D."/>
            <person name="Hallikas O."/>
            <person name="Christensen M.M."/>
            <person name="Li P."/>
            <person name="Marangoni P."/>
            <person name="Jernvall J."/>
            <person name="Klein O.D."/>
        </authorList>
    </citation>
    <scope>NUCLEOTIDE SEQUENCE [LARGE SCALE GENOMIC DNA]</scope>
    <source>
        <strain evidence="1">V071</strain>
    </source>
</reference>
<keyword evidence="2" id="KW-1185">Reference proteome</keyword>
<dbReference type="AlphaFoldDB" id="A0AAW0I8G8"/>
<sequence length="64" mass="7433">MEFYRDTPFLVQDSEGSPLSQHWWQAFTLDPSMRAQQYLLRNLLMQRQEEGVLAAVTGSLASRM</sequence>
<name>A0AAW0I8G8_MYOGA</name>
<protein>
    <submittedName>
        <fullName evidence="1">Uncharacterized protein</fullName>
    </submittedName>
</protein>
<accession>A0AAW0I8G8</accession>
<organism evidence="1 2">
    <name type="scientific">Myodes glareolus</name>
    <name type="common">Bank vole</name>
    <name type="synonym">Clethrionomys glareolus</name>
    <dbReference type="NCBI Taxonomy" id="447135"/>
    <lineage>
        <taxon>Eukaryota</taxon>
        <taxon>Metazoa</taxon>
        <taxon>Chordata</taxon>
        <taxon>Craniata</taxon>
        <taxon>Vertebrata</taxon>
        <taxon>Euteleostomi</taxon>
        <taxon>Mammalia</taxon>
        <taxon>Eutheria</taxon>
        <taxon>Euarchontoglires</taxon>
        <taxon>Glires</taxon>
        <taxon>Rodentia</taxon>
        <taxon>Myomorpha</taxon>
        <taxon>Muroidea</taxon>
        <taxon>Cricetidae</taxon>
        <taxon>Arvicolinae</taxon>
        <taxon>Myodes</taxon>
    </lineage>
</organism>
<dbReference type="EMBL" id="JBBHLL010000187">
    <property type="protein sequence ID" value="KAK7810768.1"/>
    <property type="molecule type" value="Genomic_DNA"/>
</dbReference>
<evidence type="ECO:0000313" key="1">
    <source>
        <dbReference type="EMBL" id="KAK7810768.1"/>
    </source>
</evidence>
<comment type="caution">
    <text evidence="1">The sequence shown here is derived from an EMBL/GenBank/DDBJ whole genome shotgun (WGS) entry which is preliminary data.</text>
</comment>
<gene>
    <name evidence="1" type="ORF">U0070_009473</name>
</gene>
<proteinExistence type="predicted"/>